<sequence length="494" mass="55317">MNKIFLMNKSLMAGAMLFLSLGTTFAAESAKPAAKKIIKPNILFIMVDDLGKEWVSSYGSEDIKTPNIDALAKNGMTFNNAYSMPSCTSSRTMLLTGKYPWRNGYVSHWDVPRWGVAYFDWKQKENTTFARLMKNLDYKTCAAGKWQINDFRIEPQAMKKHGFDDWAMWTGSETGNAASDKRYYNPYINTPEGSKTYAGKFGPDVYSDHIIKFMTKHKEDAMCIYYPMALVHRKWVASPDEPKAKSRLERHISMVRYADKMVGKLMRSLDDLKIRDRTIVIFTTDNGTTGPHLGFSAMRNGKMVVGAKGELSEAGVCAPFIVNCPGLVPEGVESDALTDFADMLPTFVELGGGELPEGLIIDGTSIAPVILGKKQDSARDWIMSLGGGGGRMTEHGVRGAKVFGSRVIRDKQYKAWVSEQKQITRLHDLKKDPWEKTNLLDSELAEHKVALQKFQAVVDSLPDQDASPLYEARAANPWDMEIKKARTSKKINNK</sequence>
<keyword evidence="6" id="KW-1185">Reference proteome</keyword>
<dbReference type="CDD" id="cd16151">
    <property type="entry name" value="sulfatase_like"/>
    <property type="match status" value="1"/>
</dbReference>
<dbReference type="InterPro" id="IPR000917">
    <property type="entry name" value="Sulfatase_N"/>
</dbReference>
<evidence type="ECO:0000256" key="2">
    <source>
        <dbReference type="ARBA" id="ARBA00022801"/>
    </source>
</evidence>
<evidence type="ECO:0000256" key="1">
    <source>
        <dbReference type="ARBA" id="ARBA00008779"/>
    </source>
</evidence>
<evidence type="ECO:0000313" key="5">
    <source>
        <dbReference type="EMBL" id="WDE98905.1"/>
    </source>
</evidence>
<organism evidence="5 6">
    <name type="scientific">Lentisphaera profundi</name>
    <dbReference type="NCBI Taxonomy" id="1658616"/>
    <lineage>
        <taxon>Bacteria</taxon>
        <taxon>Pseudomonadati</taxon>
        <taxon>Lentisphaerota</taxon>
        <taxon>Lentisphaeria</taxon>
        <taxon>Lentisphaerales</taxon>
        <taxon>Lentisphaeraceae</taxon>
        <taxon>Lentisphaera</taxon>
    </lineage>
</organism>
<dbReference type="RefSeq" id="WP_274153773.1">
    <property type="nucleotide sequence ID" value="NZ_CP117812.1"/>
</dbReference>
<dbReference type="EMBL" id="CP117812">
    <property type="protein sequence ID" value="WDE98905.1"/>
    <property type="molecule type" value="Genomic_DNA"/>
</dbReference>
<feature type="signal peptide" evidence="3">
    <location>
        <begin position="1"/>
        <end position="26"/>
    </location>
</feature>
<dbReference type="SUPFAM" id="SSF53649">
    <property type="entry name" value="Alkaline phosphatase-like"/>
    <property type="match status" value="1"/>
</dbReference>
<proteinExistence type="inferred from homology"/>
<comment type="similarity">
    <text evidence="1">Belongs to the sulfatase family.</text>
</comment>
<dbReference type="Gene3D" id="3.40.720.10">
    <property type="entry name" value="Alkaline Phosphatase, subunit A"/>
    <property type="match status" value="1"/>
</dbReference>
<dbReference type="PANTHER" id="PTHR42693:SF53">
    <property type="entry name" value="ENDO-4-O-SULFATASE"/>
    <property type="match status" value="1"/>
</dbReference>
<dbReference type="PANTHER" id="PTHR42693">
    <property type="entry name" value="ARYLSULFATASE FAMILY MEMBER"/>
    <property type="match status" value="1"/>
</dbReference>
<accession>A0ABY7W0E0</accession>
<evidence type="ECO:0000259" key="4">
    <source>
        <dbReference type="Pfam" id="PF00884"/>
    </source>
</evidence>
<keyword evidence="3" id="KW-0732">Signal</keyword>
<dbReference type="InterPro" id="IPR017850">
    <property type="entry name" value="Alkaline_phosphatase_core_sf"/>
</dbReference>
<name>A0ABY7W0E0_9BACT</name>
<reference evidence="5 6" key="1">
    <citation type="submission" date="2023-02" db="EMBL/GenBank/DDBJ databases">
        <title>Genome sequence of Lentisphaera profundi SAORIC-696.</title>
        <authorList>
            <person name="Kim e."/>
            <person name="Cho J.-C."/>
            <person name="Choi A."/>
            <person name="Kang I."/>
        </authorList>
    </citation>
    <scope>NUCLEOTIDE SEQUENCE [LARGE SCALE GENOMIC DNA]</scope>
    <source>
        <strain evidence="5 6">SAORIC-696</strain>
    </source>
</reference>
<evidence type="ECO:0000313" key="6">
    <source>
        <dbReference type="Proteomes" id="UP001214250"/>
    </source>
</evidence>
<dbReference type="Proteomes" id="UP001214250">
    <property type="component" value="Chromosome 2"/>
</dbReference>
<protein>
    <submittedName>
        <fullName evidence="5">Sulfatase-like hydrolase/transferase</fullName>
    </submittedName>
</protein>
<evidence type="ECO:0000256" key="3">
    <source>
        <dbReference type="SAM" id="SignalP"/>
    </source>
</evidence>
<feature type="domain" description="Sulfatase N-terminal" evidence="4">
    <location>
        <begin position="40"/>
        <end position="352"/>
    </location>
</feature>
<dbReference type="InterPro" id="IPR050738">
    <property type="entry name" value="Sulfatase"/>
</dbReference>
<dbReference type="Pfam" id="PF00884">
    <property type="entry name" value="Sulfatase"/>
    <property type="match status" value="1"/>
</dbReference>
<feature type="chain" id="PRO_5047037780" evidence="3">
    <location>
        <begin position="27"/>
        <end position="494"/>
    </location>
</feature>
<gene>
    <name evidence="5" type="ORF">PQO03_13785</name>
</gene>
<keyword evidence="2" id="KW-0378">Hydrolase</keyword>